<protein>
    <recommendedName>
        <fullName evidence="1">Beta-lactamase-related domain-containing protein</fullName>
    </recommendedName>
</protein>
<comment type="caution">
    <text evidence="2">The sequence shown here is derived from an EMBL/GenBank/DDBJ whole genome shotgun (WGS) entry which is preliminary data.</text>
</comment>
<gene>
    <name evidence="2" type="ORF">N0V83_009370</name>
</gene>
<name>A0A9W9CHH2_9PLEO</name>
<dbReference type="InterPro" id="IPR012338">
    <property type="entry name" value="Beta-lactam/transpept-like"/>
</dbReference>
<accession>A0A9W9CHH2</accession>
<sequence length="392" mass="42778">MAKVQGTCDDRFREVEKLFQSNLDEGKELGASIVINIDGKDVVDIWGGHANEDKSRPWEKDTIVNVFSTSKTVVSLAALVCIERGLLDPYEKVSKYWPEFGVNGKENVEVRHLLSHSTGLSGWQEPVTSDDICDLEKSTALLAAQAPWWEPGTASGYHSLTMGHLVGEVIRRVTGKSLKTFINDELAKPLDADFQLGAKDDDVPRVADLIPPPPMDPSAMMDSFKDPTSITFRTFMNPMLDATFAHSSTWRKAEIGAANGHSNARGVAHILSPITLGSSPLLSPRTIDLIFAEQTNGVDLVLGKKVRFGIGYGLTGKDTEVMDWLPEGRIASWGGYGGSIAVMDLDRRVTISYVMNKMGVAIMGNNRTGDYVKAIYKALGVELGRKPELPAV</sequence>
<evidence type="ECO:0000259" key="1">
    <source>
        <dbReference type="Pfam" id="PF00144"/>
    </source>
</evidence>
<dbReference type="InterPro" id="IPR001466">
    <property type="entry name" value="Beta-lactam-related"/>
</dbReference>
<dbReference type="PANTHER" id="PTHR43319">
    <property type="entry name" value="BETA-LACTAMASE-RELATED"/>
    <property type="match status" value="1"/>
</dbReference>
<evidence type="ECO:0000313" key="2">
    <source>
        <dbReference type="EMBL" id="KAJ4363917.1"/>
    </source>
</evidence>
<dbReference type="SUPFAM" id="SSF56601">
    <property type="entry name" value="beta-lactamase/transpeptidase-like"/>
    <property type="match status" value="1"/>
</dbReference>
<keyword evidence="3" id="KW-1185">Reference proteome</keyword>
<dbReference type="InterPro" id="IPR052907">
    <property type="entry name" value="Beta-lactamase/esterase"/>
</dbReference>
<proteinExistence type="predicted"/>
<reference evidence="2" key="1">
    <citation type="submission" date="2022-10" db="EMBL/GenBank/DDBJ databases">
        <title>Tapping the CABI collections for fungal endophytes: first genome assemblies for Collariella, Neodidymelliopsis, Ascochyta clinopodiicola, Didymella pomorum, Didymosphaeria variabile, Neocosmospora piperis and Neocucurbitaria cava.</title>
        <authorList>
            <person name="Hill R."/>
        </authorList>
    </citation>
    <scope>NUCLEOTIDE SEQUENCE</scope>
    <source>
        <strain evidence="2">IMI 356814</strain>
    </source>
</reference>
<dbReference type="EMBL" id="JAPEUY010000018">
    <property type="protein sequence ID" value="KAJ4363917.1"/>
    <property type="molecule type" value="Genomic_DNA"/>
</dbReference>
<dbReference type="Proteomes" id="UP001140560">
    <property type="component" value="Unassembled WGS sequence"/>
</dbReference>
<feature type="domain" description="Beta-lactamase-related" evidence="1">
    <location>
        <begin position="16"/>
        <end position="359"/>
    </location>
</feature>
<dbReference type="Pfam" id="PF00144">
    <property type="entry name" value="Beta-lactamase"/>
    <property type="match status" value="1"/>
</dbReference>
<dbReference type="Gene3D" id="3.40.710.10">
    <property type="entry name" value="DD-peptidase/beta-lactamase superfamily"/>
    <property type="match status" value="1"/>
</dbReference>
<dbReference type="AlphaFoldDB" id="A0A9W9CHH2"/>
<dbReference type="OrthoDB" id="5946976at2759"/>
<evidence type="ECO:0000313" key="3">
    <source>
        <dbReference type="Proteomes" id="UP001140560"/>
    </source>
</evidence>
<dbReference type="PANTHER" id="PTHR43319:SF3">
    <property type="entry name" value="BETA-LACTAMASE-RELATED DOMAIN-CONTAINING PROTEIN"/>
    <property type="match status" value="1"/>
</dbReference>
<organism evidence="2 3">
    <name type="scientific">Neocucurbitaria cava</name>
    <dbReference type="NCBI Taxonomy" id="798079"/>
    <lineage>
        <taxon>Eukaryota</taxon>
        <taxon>Fungi</taxon>
        <taxon>Dikarya</taxon>
        <taxon>Ascomycota</taxon>
        <taxon>Pezizomycotina</taxon>
        <taxon>Dothideomycetes</taxon>
        <taxon>Pleosporomycetidae</taxon>
        <taxon>Pleosporales</taxon>
        <taxon>Pleosporineae</taxon>
        <taxon>Cucurbitariaceae</taxon>
        <taxon>Neocucurbitaria</taxon>
    </lineage>
</organism>